<dbReference type="InterPro" id="IPR036754">
    <property type="entry name" value="YbaK/aa-tRNA-synt-asso_dom_sf"/>
</dbReference>
<dbReference type="HOGENOM" id="CLU_104635_0_0_9"/>
<dbReference type="FunFam" id="3.90.960.10:FF:000005">
    <property type="entry name" value="Putative prolyl-tRNA synthetase"/>
    <property type="match status" value="1"/>
</dbReference>
<dbReference type="Gene3D" id="3.90.960.10">
    <property type="entry name" value="YbaK/aminoacyl-tRNA synthetase-associated domain"/>
    <property type="match status" value="1"/>
</dbReference>
<evidence type="ECO:0000259" key="2">
    <source>
        <dbReference type="Pfam" id="PF04073"/>
    </source>
</evidence>
<comment type="similarity">
    <text evidence="1">Belongs to the PRORSD1 family.</text>
</comment>
<proteinExistence type="inferred from homology"/>
<dbReference type="GO" id="GO:0002161">
    <property type="term" value="F:aminoacyl-tRNA deacylase activity"/>
    <property type="evidence" value="ECO:0007669"/>
    <property type="project" value="InterPro"/>
</dbReference>
<evidence type="ECO:0000313" key="3">
    <source>
        <dbReference type="EMBL" id="EEA85790.1"/>
    </source>
</evidence>
<keyword evidence="3" id="KW-0436">Ligase</keyword>
<feature type="domain" description="YbaK/aminoacyl-tRNA synthetase-associated" evidence="2">
    <location>
        <begin position="32"/>
        <end position="157"/>
    </location>
</feature>
<sequence>MEKIYTTEPTEIEQKVYDILDELGVDYGVVEHEPLYTAEDLNKIKEQAPGLHAKNLFLRNAKGNKYYLIVAEDSKPVNLKEVKKLIGSTNLSFASEDRLMKVLKLVPGSVNPFSLVNDEEKVVELYIEKELLSGELLNFHPNVNYKTVTISLDGLKKYLDHIGVTLNEIEL</sequence>
<dbReference type="PANTHER" id="PTHR31423">
    <property type="entry name" value="YBAK DOMAIN-CONTAINING PROTEIN"/>
    <property type="match status" value="1"/>
</dbReference>
<comment type="caution">
    <text evidence="3">The sequence shown here is derived from an EMBL/GenBank/DDBJ whole genome shotgun (WGS) entry which is preliminary data.</text>
</comment>
<reference evidence="3 4" key="1">
    <citation type="submission" date="2008-09" db="EMBL/GenBank/DDBJ databases">
        <authorList>
            <person name="Fulton L."/>
            <person name="Clifton S."/>
            <person name="Fulton B."/>
            <person name="Xu J."/>
            <person name="Minx P."/>
            <person name="Pepin K.H."/>
            <person name="Johnson M."/>
            <person name="Thiruvilangam P."/>
            <person name="Bhonagiri V."/>
            <person name="Nash W.E."/>
            <person name="Mardis E.R."/>
            <person name="Wilson R.K."/>
        </authorList>
    </citation>
    <scope>NUCLEOTIDE SEQUENCE [LARGE SCALE GENOMIC DNA]</scope>
    <source>
        <strain evidence="3 4">DSM 13275</strain>
    </source>
</reference>
<dbReference type="InterPro" id="IPR007214">
    <property type="entry name" value="YbaK/aa-tRNA-synth-assoc-dom"/>
</dbReference>
<dbReference type="CDD" id="cd04335">
    <property type="entry name" value="PrdX_deacylase"/>
    <property type="match status" value="1"/>
</dbReference>
<keyword evidence="4" id="KW-1185">Reference proteome</keyword>
<dbReference type="EMBL" id="ABWP01000020">
    <property type="protein sequence ID" value="EEA85790.1"/>
    <property type="molecule type" value="Genomic_DNA"/>
</dbReference>
<dbReference type="OrthoDB" id="9798587at2"/>
<dbReference type="AlphaFoldDB" id="B6FXE0"/>
<evidence type="ECO:0000256" key="1">
    <source>
        <dbReference type="ARBA" id="ARBA00010201"/>
    </source>
</evidence>
<dbReference type="RefSeq" id="WP_006439468.1">
    <property type="nucleotide sequence ID" value="NZ_DS995355.1"/>
</dbReference>
<dbReference type="eggNOG" id="COG3760">
    <property type="taxonomic scope" value="Bacteria"/>
</dbReference>
<protein>
    <submittedName>
        <fullName evidence="3">YbaK/proline--tRNA ligase associated domain protein</fullName>
    </submittedName>
</protein>
<dbReference type="Pfam" id="PF04073">
    <property type="entry name" value="tRNA_edit"/>
    <property type="match status" value="1"/>
</dbReference>
<accession>B6FXE0</accession>
<reference evidence="3 4" key="2">
    <citation type="submission" date="2008-10" db="EMBL/GenBank/DDBJ databases">
        <title>Draft genome sequence of Clostridium hiranonis (DSM 13275).</title>
        <authorList>
            <person name="Sudarsanam P."/>
            <person name="Ley R."/>
            <person name="Guruge J."/>
            <person name="Turnbaugh P.J."/>
            <person name="Mahowald M."/>
            <person name="Liep D."/>
            <person name="Gordon J."/>
        </authorList>
    </citation>
    <scope>NUCLEOTIDE SEQUENCE [LARGE SCALE GENOMIC DNA]</scope>
    <source>
        <strain evidence="3 4">DSM 13275</strain>
    </source>
</reference>
<dbReference type="SUPFAM" id="SSF55826">
    <property type="entry name" value="YbaK/ProRS associated domain"/>
    <property type="match status" value="1"/>
</dbReference>
<dbReference type="InterPro" id="IPR040285">
    <property type="entry name" value="ProX/PRXD1"/>
</dbReference>
<evidence type="ECO:0000313" key="4">
    <source>
        <dbReference type="Proteomes" id="UP000003178"/>
    </source>
</evidence>
<dbReference type="STRING" id="500633.CLOHIR_00539"/>
<organism evidence="3 4">
    <name type="scientific">Peptacetobacter hiranonis (strain DSM 13275 / JCM 10541 / KCTC 15199 / TO-931)</name>
    <name type="common">Clostridium hiranonis</name>
    <dbReference type="NCBI Taxonomy" id="500633"/>
    <lineage>
        <taxon>Bacteria</taxon>
        <taxon>Bacillati</taxon>
        <taxon>Bacillota</taxon>
        <taxon>Clostridia</taxon>
        <taxon>Peptostreptococcales</taxon>
        <taxon>Peptostreptococcaceae</taxon>
        <taxon>Peptacetobacter</taxon>
    </lineage>
</organism>
<name>B6FXE0_PEPHT</name>
<dbReference type="GO" id="GO:0016874">
    <property type="term" value="F:ligase activity"/>
    <property type="evidence" value="ECO:0007669"/>
    <property type="project" value="UniProtKB-KW"/>
</dbReference>
<gene>
    <name evidence="3" type="ORF">CLOHIR_00539</name>
</gene>
<dbReference type="Proteomes" id="UP000003178">
    <property type="component" value="Unassembled WGS sequence"/>
</dbReference>
<dbReference type="PANTHER" id="PTHR31423:SF3">
    <property type="entry name" value="PROLYL-TRNA SYNTHETASE ASSOCIATED DOMAIN-CONTAINING PROTEIN 1-RELATED"/>
    <property type="match status" value="1"/>
</dbReference>